<dbReference type="Gene3D" id="3.10.350.10">
    <property type="entry name" value="LysM domain"/>
    <property type="match status" value="4"/>
</dbReference>
<reference evidence="3 4" key="1">
    <citation type="submission" date="2019-03" db="EMBL/GenBank/DDBJ databases">
        <title>Novel species of Flavobacterium.</title>
        <authorList>
            <person name="Liu Q."/>
            <person name="Xin Y.-H."/>
        </authorList>
    </citation>
    <scope>NUCLEOTIDE SEQUENCE [LARGE SCALE GENOMIC DNA]</scope>
    <source>
        <strain evidence="3 4">LB3P52</strain>
    </source>
</reference>
<gene>
    <name evidence="3" type="ORF">E0I26_00545</name>
</gene>
<dbReference type="PROSITE" id="PS00922">
    <property type="entry name" value="TRANSGLYCOSYLASE"/>
    <property type="match status" value="1"/>
</dbReference>
<evidence type="ECO:0000313" key="4">
    <source>
        <dbReference type="Proteomes" id="UP000294814"/>
    </source>
</evidence>
<feature type="domain" description="LysM" evidence="2">
    <location>
        <begin position="566"/>
        <end position="609"/>
    </location>
</feature>
<evidence type="ECO:0000256" key="1">
    <source>
        <dbReference type="ARBA" id="ARBA00007734"/>
    </source>
</evidence>
<feature type="domain" description="LysM" evidence="2">
    <location>
        <begin position="641"/>
        <end position="685"/>
    </location>
</feature>
<dbReference type="AlphaFoldDB" id="A0A4R5FBM1"/>
<accession>A0A4R5FBM1</accession>
<dbReference type="InterPro" id="IPR018392">
    <property type="entry name" value="LysM"/>
</dbReference>
<sequence length="687" mass="77800">MNIKNTTLSFFLLASVHLFSQETVVNKDFAKVETKLSYLDSIKKTFIKDDLASCVDSLWMKELTNLDLYNNLSEDIKNINMDQIVDYELPTALLKERLAAMDAKSPFNIEYNQGLENIIKSFLKNRKKSFERLMGTSEYYFPIFEEALAKQNVPLEIKYLAIVESALNPKAVSKMGATGLWQFMYQTGKQYGLKIDSYVDERSDPLKASEAAAQYMTNMYKIFGDWDLVLASYNSGPGNVAKAIRRSGGQQNYWNIRKNLPKETQGYVPAFLATMYIYEYHKEHGIVPNRASVKHFATDTIMIKKQMTFKQISDLLDVPVAQLQILNPSYKLNVIPFYHDDNHYLRLPQEKIAVFASNENQIYAYTQYELNKREKPFQIEKAMDVKDTANYTIQRVALAKTTYYKVKRGDNLGTIASKYDVDVSDLKKWNKLKSNTLVSGKSLKIVMGQTNMATVIKEPKIDPVPSEKISSNQRIVASEAKANKDEKTKKTVQPDTLSSNATAFYVVQKGDNLGSIANKHDVTVAEIQEWNHLSNDNVQFGASLQVVKKALDSKEELVSGPERKDIEYVVLQGDNLGNIAKKFGASLADLKQWNNLPDNTIGIGATLIVAKDEIVINTNKATVSLFKKKMNITDSFKKEAIDYYVKKGDSLYSISKKYPGVTISDLKKWNGIRSEELKPGMKLKING</sequence>
<feature type="domain" description="LysM" evidence="2">
    <location>
        <begin position="402"/>
        <end position="445"/>
    </location>
</feature>
<dbReference type="GO" id="GO:0000270">
    <property type="term" value="P:peptidoglycan metabolic process"/>
    <property type="evidence" value="ECO:0007669"/>
    <property type="project" value="InterPro"/>
</dbReference>
<feature type="domain" description="LysM" evidence="2">
    <location>
        <begin position="503"/>
        <end position="546"/>
    </location>
</feature>
<dbReference type="CDD" id="cd00118">
    <property type="entry name" value="LysM"/>
    <property type="match status" value="4"/>
</dbReference>
<keyword evidence="4" id="KW-1185">Reference proteome</keyword>
<dbReference type="PANTHER" id="PTHR33734:SF22">
    <property type="entry name" value="MEMBRANE-BOUND LYTIC MUREIN TRANSGLYCOSYLASE D"/>
    <property type="match status" value="1"/>
</dbReference>
<dbReference type="Proteomes" id="UP000294814">
    <property type="component" value="Unassembled WGS sequence"/>
</dbReference>
<name>A0A4R5FBM1_9FLAO</name>
<dbReference type="GO" id="GO:0016020">
    <property type="term" value="C:membrane"/>
    <property type="evidence" value="ECO:0007669"/>
    <property type="project" value="InterPro"/>
</dbReference>
<evidence type="ECO:0000259" key="2">
    <source>
        <dbReference type="PROSITE" id="PS51782"/>
    </source>
</evidence>
<dbReference type="SUPFAM" id="SSF53955">
    <property type="entry name" value="Lysozyme-like"/>
    <property type="match status" value="1"/>
</dbReference>
<dbReference type="Pfam" id="PF01464">
    <property type="entry name" value="SLT"/>
    <property type="match status" value="1"/>
</dbReference>
<dbReference type="PANTHER" id="PTHR33734">
    <property type="entry name" value="LYSM DOMAIN-CONTAINING GPI-ANCHORED PROTEIN 2"/>
    <property type="match status" value="1"/>
</dbReference>
<comment type="similarity">
    <text evidence="1">Belongs to the transglycosylase Slt family.</text>
</comment>
<dbReference type="SUPFAM" id="SSF54106">
    <property type="entry name" value="LysM domain"/>
    <property type="match status" value="4"/>
</dbReference>
<evidence type="ECO:0000313" key="3">
    <source>
        <dbReference type="EMBL" id="TDE46606.1"/>
    </source>
</evidence>
<dbReference type="InterPro" id="IPR036779">
    <property type="entry name" value="LysM_dom_sf"/>
</dbReference>
<organism evidence="3 4">
    <name type="scientific">Flavobacterium rhamnosiphilum</name>
    <dbReference type="NCBI Taxonomy" id="2541724"/>
    <lineage>
        <taxon>Bacteria</taxon>
        <taxon>Pseudomonadati</taxon>
        <taxon>Bacteroidota</taxon>
        <taxon>Flavobacteriia</taxon>
        <taxon>Flavobacteriales</taxon>
        <taxon>Flavobacteriaceae</taxon>
        <taxon>Flavobacterium</taxon>
    </lineage>
</organism>
<dbReference type="CDD" id="cd16894">
    <property type="entry name" value="MltD-like"/>
    <property type="match status" value="1"/>
</dbReference>
<dbReference type="InterPro" id="IPR008258">
    <property type="entry name" value="Transglycosylase_SLT_dom_1"/>
</dbReference>
<dbReference type="EMBL" id="SMLG01000001">
    <property type="protein sequence ID" value="TDE46606.1"/>
    <property type="molecule type" value="Genomic_DNA"/>
</dbReference>
<protein>
    <submittedName>
        <fullName evidence="3">LysM peptidoglycan-binding domain-containing protein</fullName>
    </submittedName>
</protein>
<dbReference type="GO" id="GO:0008932">
    <property type="term" value="F:lytic endotransglycosylase activity"/>
    <property type="evidence" value="ECO:0007669"/>
    <property type="project" value="TreeGrafter"/>
</dbReference>
<dbReference type="RefSeq" id="WP_131914556.1">
    <property type="nucleotide sequence ID" value="NZ_SMLG01000001.1"/>
</dbReference>
<dbReference type="OrthoDB" id="9815002at2"/>
<comment type="caution">
    <text evidence="3">The sequence shown here is derived from an EMBL/GenBank/DDBJ whole genome shotgun (WGS) entry which is preliminary data.</text>
</comment>
<dbReference type="InterPro" id="IPR000189">
    <property type="entry name" value="Transglyc_AS"/>
</dbReference>
<proteinExistence type="inferred from homology"/>
<dbReference type="Pfam" id="PF01476">
    <property type="entry name" value="LysM"/>
    <property type="match status" value="4"/>
</dbReference>
<dbReference type="InterPro" id="IPR023346">
    <property type="entry name" value="Lysozyme-like_dom_sf"/>
</dbReference>
<dbReference type="Gene3D" id="1.10.530.10">
    <property type="match status" value="1"/>
</dbReference>
<dbReference type="SMART" id="SM00257">
    <property type="entry name" value="LysM"/>
    <property type="match status" value="4"/>
</dbReference>
<dbReference type="PROSITE" id="PS51782">
    <property type="entry name" value="LYSM"/>
    <property type="match status" value="4"/>
</dbReference>